<reference evidence="1" key="1">
    <citation type="submission" date="2022-01" db="EMBL/GenBank/DDBJ databases">
        <title>Paenibacillus spongiae sp. nov., isolated from marine sponge.</title>
        <authorList>
            <person name="Li Z."/>
            <person name="Zhang M."/>
        </authorList>
    </citation>
    <scope>NUCLEOTIDE SEQUENCE</scope>
    <source>
        <strain evidence="1">PHS-Z3</strain>
    </source>
</reference>
<evidence type="ECO:0000313" key="1">
    <source>
        <dbReference type="EMBL" id="UVI32089.1"/>
    </source>
</evidence>
<dbReference type="Pfam" id="PF08890">
    <property type="entry name" value="Phage_TAC_5"/>
    <property type="match status" value="1"/>
</dbReference>
<proteinExistence type="predicted"/>
<dbReference type="Proteomes" id="UP001057877">
    <property type="component" value="Chromosome"/>
</dbReference>
<name>A0ABY5SE79_9BACL</name>
<evidence type="ECO:0000313" key="2">
    <source>
        <dbReference type="Proteomes" id="UP001057877"/>
    </source>
</evidence>
<organism evidence="1 2">
    <name type="scientific">Paenibacillus spongiae</name>
    <dbReference type="NCBI Taxonomy" id="2909671"/>
    <lineage>
        <taxon>Bacteria</taxon>
        <taxon>Bacillati</taxon>
        <taxon>Bacillota</taxon>
        <taxon>Bacilli</taxon>
        <taxon>Bacillales</taxon>
        <taxon>Paenibacillaceae</taxon>
        <taxon>Paenibacillus</taxon>
    </lineage>
</organism>
<dbReference type="RefSeq" id="WP_258388149.1">
    <property type="nucleotide sequence ID" value="NZ_CP091430.1"/>
</dbReference>
<dbReference type="Gene3D" id="3.30.2220.30">
    <property type="match status" value="1"/>
</dbReference>
<protein>
    <submittedName>
        <fullName evidence="1">XkdN-like protein</fullName>
    </submittedName>
</protein>
<sequence>MSNALNLLLSKDRSKLELPTKKVEIKRLTEQLGEPVYFTIRALTSAEYTKVRELCNKDEDGDKSLFEIHSVIAGLVDPSLKDKELQQHFNVGTPKSLLEDAQFLVPGEISELAEKIAEMSGYGKDMVAEVKN</sequence>
<gene>
    <name evidence="1" type="ORF">L1F29_09830</name>
</gene>
<accession>A0ABY5SE79</accession>
<dbReference type="InterPro" id="IPR038559">
    <property type="entry name" value="XkdN-like_sf"/>
</dbReference>
<keyword evidence="2" id="KW-1185">Reference proteome</keyword>
<dbReference type="InterPro" id="IPR014986">
    <property type="entry name" value="XkdN-like"/>
</dbReference>
<dbReference type="EMBL" id="CP091430">
    <property type="protein sequence ID" value="UVI32089.1"/>
    <property type="molecule type" value="Genomic_DNA"/>
</dbReference>